<dbReference type="RefSeq" id="WP_331786473.1">
    <property type="nucleotide sequence ID" value="NZ_JAVFKM010000004.1"/>
</dbReference>
<accession>A0ABU7WRK3</accession>
<dbReference type="EC" id="1.11.1.-" evidence="1"/>
<keyword evidence="1" id="KW-0575">Peroxidase</keyword>
<dbReference type="SUPFAM" id="SSF82784">
    <property type="entry name" value="OsmC-like"/>
    <property type="match status" value="1"/>
</dbReference>
<dbReference type="InterPro" id="IPR015946">
    <property type="entry name" value="KH_dom-like_a/b"/>
</dbReference>
<gene>
    <name evidence="1" type="ORF">RB636_11080</name>
</gene>
<evidence type="ECO:0000313" key="1">
    <source>
        <dbReference type="EMBL" id="MEF3113737.1"/>
    </source>
</evidence>
<dbReference type="EMBL" id="JAVFKM010000004">
    <property type="protein sequence ID" value="MEF3113737.1"/>
    <property type="molecule type" value="Genomic_DNA"/>
</dbReference>
<dbReference type="Pfam" id="PF02566">
    <property type="entry name" value="OsmC"/>
    <property type="match status" value="1"/>
</dbReference>
<dbReference type="GO" id="GO:0004601">
    <property type="term" value="F:peroxidase activity"/>
    <property type="evidence" value="ECO:0007669"/>
    <property type="project" value="UniProtKB-KW"/>
</dbReference>
<keyword evidence="1" id="KW-0560">Oxidoreductase</keyword>
<comment type="caution">
    <text evidence="1">The sequence shown here is derived from an EMBL/GenBank/DDBJ whole genome shotgun (WGS) entry which is preliminary data.</text>
</comment>
<reference evidence="1 2" key="1">
    <citation type="submission" date="2023-08" db="EMBL/GenBank/DDBJ databases">
        <authorList>
            <person name="Sharma P."/>
            <person name="Verma V."/>
            <person name="Mohan M.K."/>
            <person name="Dubey A.K."/>
        </authorList>
    </citation>
    <scope>NUCLEOTIDE SEQUENCE [LARGE SCALE GENOMIC DNA]</scope>
    <source>
        <strain evidence="1 2">ADP4</strain>
    </source>
</reference>
<name>A0ABU7WRK3_9ACTN</name>
<keyword evidence="2" id="KW-1185">Reference proteome</keyword>
<dbReference type="InterPro" id="IPR003718">
    <property type="entry name" value="OsmC/Ohr_fam"/>
</dbReference>
<dbReference type="Gene3D" id="3.30.300.20">
    <property type="match status" value="1"/>
</dbReference>
<organism evidence="1 2">
    <name type="scientific">Streptomyces chrestomyceticus</name>
    <dbReference type="NCBI Taxonomy" id="68185"/>
    <lineage>
        <taxon>Bacteria</taxon>
        <taxon>Bacillati</taxon>
        <taxon>Actinomycetota</taxon>
        <taxon>Actinomycetes</taxon>
        <taxon>Kitasatosporales</taxon>
        <taxon>Streptomycetaceae</taxon>
        <taxon>Streptomyces</taxon>
    </lineage>
</organism>
<dbReference type="Proteomes" id="UP001348265">
    <property type="component" value="Unassembled WGS sequence"/>
</dbReference>
<proteinExistence type="predicted"/>
<sequence length="191" mass="20355">MNAPPAAVARAGARCVQRAVLGEEQVRAGDAARQVEGCPPDQYPVIGFSRCELIATIPASRVSAGRQAMVEAVALPAPWQVRVEAGDNVAVADTLKAGTGGSAGMRPHELLEASLATCMTISARMAPADLGIIDAEVRVRVHLEREETATRFRYELLLAPELEAQRPAIEEHIARSPVRSTLSKPLTFEPA</sequence>
<protein>
    <submittedName>
        <fullName evidence="1">OsmC family protein</fullName>
        <ecNumber evidence="1">1.11.1.-</ecNumber>
    </submittedName>
</protein>
<evidence type="ECO:0000313" key="2">
    <source>
        <dbReference type="Proteomes" id="UP001348265"/>
    </source>
</evidence>
<dbReference type="InterPro" id="IPR036102">
    <property type="entry name" value="OsmC/Ohrsf"/>
</dbReference>